<name>A0A8H4X483_9HYPO</name>
<comment type="caution">
    <text evidence="2">The sequence shown here is derived from an EMBL/GenBank/DDBJ whole genome shotgun (WGS) entry which is preliminary data.</text>
</comment>
<evidence type="ECO:0000313" key="3">
    <source>
        <dbReference type="Proteomes" id="UP000604273"/>
    </source>
</evidence>
<accession>A0A8H4X483</accession>
<evidence type="ECO:0000313" key="2">
    <source>
        <dbReference type="EMBL" id="KAF4960845.1"/>
    </source>
</evidence>
<feature type="compositionally biased region" description="Acidic residues" evidence="1">
    <location>
        <begin position="225"/>
        <end position="234"/>
    </location>
</feature>
<dbReference type="AlphaFoldDB" id="A0A8H4X483"/>
<evidence type="ECO:0000256" key="1">
    <source>
        <dbReference type="SAM" id="MobiDB-lite"/>
    </source>
</evidence>
<gene>
    <name evidence="2" type="ORF">FGADI_678</name>
</gene>
<dbReference type="EMBL" id="JABFAI010000012">
    <property type="protein sequence ID" value="KAF4960845.1"/>
    <property type="molecule type" value="Genomic_DNA"/>
</dbReference>
<proteinExistence type="predicted"/>
<protein>
    <submittedName>
        <fullName evidence="2">Uncharacterized protein</fullName>
    </submittedName>
</protein>
<keyword evidence="3" id="KW-1185">Reference proteome</keyword>
<feature type="compositionally biased region" description="Acidic residues" evidence="1">
    <location>
        <begin position="265"/>
        <end position="278"/>
    </location>
</feature>
<sequence>MDYSNILSKPKSFFGKQKVWMARGEDLTLFNSYRTNIQNFLRHSCIPESSHSLWIGLYRVGATEDEAKTFVVVSCSDRGIRKFTRDLLSSCPLFQPGEALDRFKVISKATLPETACEPQQTMDDDEEPSFIQFEGAFLKEGNDENNAVEKCNTTMCINPSETGDSYLCRLVRARQMTEKGEWRYQTATAGPLISVNGRTCQLTVAHVVNFDKQEIDEAVGSNKDDWDDWDDEDDNASHCSFDEDIASWNISARRDMTPEASNNDNTDESTDESTDDNISDSRSGISAREIAMQQDSSIITEEGTSINGELAVDSVLLPSPLTLPPSEQPVFEDLIVYDYSLYWSGSQYLGTQCQVSHEMDYLLIPVNVDPQMRVATSKGAELVETSEAFDLREQNEPRPIIISTSSLGHIEGMVFPASSLLRSPGSKDFQTLFCIESNKSIPKGTSGSAVFDKQTGLLAGYIVLGCPEQNIWYMVPILDVLNDLQVRFRQKGTCQIRLDVDEAIRLSDQRDSLKTGWANQGGLLETSQGNFPLRTSQEHHLQTASKSPNTGKWGIINKPVTSVFKAFQRKLALSVHDSPEASVCFDEWEYRFGHNPTSPEIDRQLFARFNTFKRRFEEAVTSMLFYPEARLEEHSQTEILPSRGTSLETTRESQVFEFCNDNKDDTPYPKVWVEQPFSKEETIKRIEFLDLLTDMRILSDTHDTTKYTPRCIHIWNPNPSTVMALNKTASWPPMEKLLFNFIAKGPSPIIEFTQDAFFGNTFAITFNLPFFAIASQDEFDKRSADGRADVWSNISLSFLYQQEQFCEARNRKAASLSAKTCLYQGIWSIVVTGTSERYWTAACLDDGLDEPPTIGEPPGDCILVSSSLKDHISDTKRTMSPRAYALRALAMQLEKIAEYHRHIQLTFAANLKIFTNSRIMERIESFLIKELHHSSYGAPGHPLWGSFYQNLGAPELAQRIRNSLGVLRDTQCHLDILDARVKKLMMKSGPSLMAWILINGSLWRDMLWRS</sequence>
<organism evidence="2 3">
    <name type="scientific">Fusarium gaditjirri</name>
    <dbReference type="NCBI Taxonomy" id="282569"/>
    <lineage>
        <taxon>Eukaryota</taxon>
        <taxon>Fungi</taxon>
        <taxon>Dikarya</taxon>
        <taxon>Ascomycota</taxon>
        <taxon>Pezizomycotina</taxon>
        <taxon>Sordariomycetes</taxon>
        <taxon>Hypocreomycetidae</taxon>
        <taxon>Hypocreales</taxon>
        <taxon>Nectriaceae</taxon>
        <taxon>Fusarium</taxon>
        <taxon>Fusarium nisikadoi species complex</taxon>
    </lineage>
</organism>
<feature type="region of interest" description="Disordered" evidence="1">
    <location>
        <begin position="219"/>
        <end position="240"/>
    </location>
</feature>
<dbReference type="OrthoDB" id="409136at2759"/>
<feature type="region of interest" description="Disordered" evidence="1">
    <location>
        <begin position="253"/>
        <end position="282"/>
    </location>
</feature>
<reference evidence="2" key="1">
    <citation type="journal article" date="2020" name="BMC Genomics">
        <title>Correction to: Identification and distribution of gene clusters required for synthesis of sphingolipid metabolism inhibitors in diverse species of the filamentous fungus Fusarium.</title>
        <authorList>
            <person name="Kim H.S."/>
            <person name="Lohmar J.M."/>
            <person name="Busman M."/>
            <person name="Brown D.W."/>
            <person name="Naumann T.A."/>
            <person name="Divon H.H."/>
            <person name="Lysoe E."/>
            <person name="Uhlig S."/>
            <person name="Proctor R.H."/>
        </authorList>
    </citation>
    <scope>NUCLEOTIDE SEQUENCE</scope>
    <source>
        <strain evidence="2">NRRL 45417</strain>
    </source>
</reference>
<dbReference type="Proteomes" id="UP000604273">
    <property type="component" value="Unassembled WGS sequence"/>
</dbReference>
<reference evidence="2" key="2">
    <citation type="submission" date="2020-05" db="EMBL/GenBank/DDBJ databases">
        <authorList>
            <person name="Kim H.-S."/>
            <person name="Proctor R.H."/>
            <person name="Brown D.W."/>
        </authorList>
    </citation>
    <scope>NUCLEOTIDE SEQUENCE</scope>
    <source>
        <strain evidence="2">NRRL 45417</strain>
    </source>
</reference>